<gene>
    <name evidence="2" type="primary">Dana\GF26738</name>
    <name evidence="2" type="ORF">GF26738</name>
</gene>
<dbReference type="Proteomes" id="UP000007801">
    <property type="component" value="Unassembled WGS sequence"/>
</dbReference>
<accession>A0A0N8NZA2</accession>
<organism evidence="2 3">
    <name type="scientific">Drosophila ananassae</name>
    <name type="common">Fruit fly</name>
    <dbReference type="NCBI Taxonomy" id="7217"/>
    <lineage>
        <taxon>Eukaryota</taxon>
        <taxon>Metazoa</taxon>
        <taxon>Ecdysozoa</taxon>
        <taxon>Arthropoda</taxon>
        <taxon>Hexapoda</taxon>
        <taxon>Insecta</taxon>
        <taxon>Pterygota</taxon>
        <taxon>Neoptera</taxon>
        <taxon>Endopterygota</taxon>
        <taxon>Diptera</taxon>
        <taxon>Brachycera</taxon>
        <taxon>Muscomorpha</taxon>
        <taxon>Ephydroidea</taxon>
        <taxon>Drosophilidae</taxon>
        <taxon>Drosophila</taxon>
        <taxon>Sophophora</taxon>
    </lineage>
</organism>
<keyword evidence="3" id="KW-1185">Reference proteome</keyword>
<feature type="region of interest" description="Disordered" evidence="1">
    <location>
        <begin position="116"/>
        <end position="138"/>
    </location>
</feature>
<name>A0A0N8NZA2_DROAN</name>
<evidence type="ECO:0000256" key="1">
    <source>
        <dbReference type="SAM" id="MobiDB-lite"/>
    </source>
</evidence>
<proteinExistence type="predicted"/>
<evidence type="ECO:0000313" key="2">
    <source>
        <dbReference type="EMBL" id="KPU73756.1"/>
    </source>
</evidence>
<feature type="compositionally biased region" description="Low complexity" evidence="1">
    <location>
        <begin position="122"/>
        <end position="131"/>
    </location>
</feature>
<sequence length="138" mass="15690">MECRLFHARSFLSKPPRSADAQIVSLCKCKFYQRKSSASAVFIFLFINYQICNGDKGSLSLCLWVFLFLFRGFIKARPRGGLIKIYQAVHLKAPRERSWWRLPVQERLNLDRVIRLPPSSSPPSSSSSSSPNTLVPGN</sequence>
<protein>
    <submittedName>
        <fullName evidence="2">Uncharacterized protein, isoform B</fullName>
    </submittedName>
</protein>
<dbReference type="InParanoid" id="A0A0N8NZA2"/>
<dbReference type="AlphaFoldDB" id="A0A0N8NZA2"/>
<reference evidence="2 3" key="1">
    <citation type="journal article" date="2007" name="Nature">
        <title>Evolution of genes and genomes on the Drosophila phylogeny.</title>
        <authorList>
            <consortium name="Drosophila 12 Genomes Consortium"/>
            <person name="Clark A.G."/>
            <person name="Eisen M.B."/>
            <person name="Smith D.R."/>
            <person name="Bergman C.M."/>
            <person name="Oliver B."/>
            <person name="Markow T.A."/>
            <person name="Kaufman T.C."/>
            <person name="Kellis M."/>
            <person name="Gelbart W."/>
            <person name="Iyer V.N."/>
            <person name="Pollard D.A."/>
            <person name="Sackton T.B."/>
            <person name="Larracuente A.M."/>
            <person name="Singh N.D."/>
            <person name="Abad J.P."/>
            <person name="Abt D.N."/>
            <person name="Adryan B."/>
            <person name="Aguade M."/>
            <person name="Akashi H."/>
            <person name="Anderson W.W."/>
            <person name="Aquadro C.F."/>
            <person name="Ardell D.H."/>
            <person name="Arguello R."/>
            <person name="Artieri C.G."/>
            <person name="Barbash D.A."/>
            <person name="Barker D."/>
            <person name="Barsanti P."/>
            <person name="Batterham P."/>
            <person name="Batzoglou S."/>
            <person name="Begun D."/>
            <person name="Bhutkar A."/>
            <person name="Blanco E."/>
            <person name="Bosak S.A."/>
            <person name="Bradley R.K."/>
            <person name="Brand A.D."/>
            <person name="Brent M.R."/>
            <person name="Brooks A.N."/>
            <person name="Brown R.H."/>
            <person name="Butlin R.K."/>
            <person name="Caggese C."/>
            <person name="Calvi B.R."/>
            <person name="Bernardo de Carvalho A."/>
            <person name="Caspi A."/>
            <person name="Castrezana S."/>
            <person name="Celniker S.E."/>
            <person name="Chang J.L."/>
            <person name="Chapple C."/>
            <person name="Chatterji S."/>
            <person name="Chinwalla A."/>
            <person name="Civetta A."/>
            <person name="Clifton S.W."/>
            <person name="Comeron J.M."/>
            <person name="Costello J.C."/>
            <person name="Coyne J.A."/>
            <person name="Daub J."/>
            <person name="David R.G."/>
            <person name="Delcher A.L."/>
            <person name="Delehaunty K."/>
            <person name="Do C.B."/>
            <person name="Ebling H."/>
            <person name="Edwards K."/>
            <person name="Eickbush T."/>
            <person name="Evans J.D."/>
            <person name="Filipski A."/>
            <person name="Findeiss S."/>
            <person name="Freyhult E."/>
            <person name="Fulton L."/>
            <person name="Fulton R."/>
            <person name="Garcia A.C."/>
            <person name="Gardiner A."/>
            <person name="Garfield D.A."/>
            <person name="Garvin B.E."/>
            <person name="Gibson G."/>
            <person name="Gilbert D."/>
            <person name="Gnerre S."/>
            <person name="Godfrey J."/>
            <person name="Good R."/>
            <person name="Gotea V."/>
            <person name="Gravely B."/>
            <person name="Greenberg A.J."/>
            <person name="Griffiths-Jones S."/>
            <person name="Gross S."/>
            <person name="Guigo R."/>
            <person name="Gustafson E.A."/>
            <person name="Haerty W."/>
            <person name="Hahn M.W."/>
            <person name="Halligan D.L."/>
            <person name="Halpern A.L."/>
            <person name="Halter G.M."/>
            <person name="Han M.V."/>
            <person name="Heger A."/>
            <person name="Hillier L."/>
            <person name="Hinrichs A.S."/>
            <person name="Holmes I."/>
            <person name="Hoskins R.A."/>
            <person name="Hubisz M.J."/>
            <person name="Hultmark D."/>
            <person name="Huntley M.A."/>
            <person name="Jaffe D.B."/>
            <person name="Jagadeeshan S."/>
            <person name="Jeck W.R."/>
            <person name="Johnson J."/>
            <person name="Jones C.D."/>
            <person name="Jordan W.C."/>
            <person name="Karpen G.H."/>
            <person name="Kataoka E."/>
            <person name="Keightley P.D."/>
            <person name="Kheradpour P."/>
            <person name="Kirkness E.F."/>
            <person name="Koerich L.B."/>
            <person name="Kristiansen K."/>
            <person name="Kudrna D."/>
            <person name="Kulathinal R.J."/>
            <person name="Kumar S."/>
            <person name="Kwok R."/>
            <person name="Lander E."/>
            <person name="Langley C.H."/>
            <person name="Lapoint R."/>
            <person name="Lazzaro B.P."/>
            <person name="Lee S.J."/>
            <person name="Levesque L."/>
            <person name="Li R."/>
            <person name="Lin C.F."/>
            <person name="Lin M.F."/>
            <person name="Lindblad-Toh K."/>
            <person name="Llopart A."/>
            <person name="Long M."/>
            <person name="Low L."/>
            <person name="Lozovsky E."/>
            <person name="Lu J."/>
            <person name="Luo M."/>
            <person name="Machado C.A."/>
            <person name="Makalowski W."/>
            <person name="Marzo M."/>
            <person name="Matsuda M."/>
            <person name="Matzkin L."/>
            <person name="McAllister B."/>
            <person name="McBride C.S."/>
            <person name="McKernan B."/>
            <person name="McKernan K."/>
            <person name="Mendez-Lago M."/>
            <person name="Minx P."/>
            <person name="Mollenhauer M.U."/>
            <person name="Montooth K."/>
            <person name="Mount S.M."/>
            <person name="Mu X."/>
            <person name="Myers E."/>
            <person name="Negre B."/>
            <person name="Newfeld S."/>
            <person name="Nielsen R."/>
            <person name="Noor M.A."/>
            <person name="O'Grady P."/>
            <person name="Pachter L."/>
            <person name="Papaceit M."/>
            <person name="Parisi M.J."/>
            <person name="Parisi M."/>
            <person name="Parts L."/>
            <person name="Pedersen J.S."/>
            <person name="Pesole G."/>
            <person name="Phillippy A.M."/>
            <person name="Ponting C.P."/>
            <person name="Pop M."/>
            <person name="Porcelli D."/>
            <person name="Powell J.R."/>
            <person name="Prohaska S."/>
            <person name="Pruitt K."/>
            <person name="Puig M."/>
            <person name="Quesneville H."/>
            <person name="Ram K.R."/>
            <person name="Rand D."/>
            <person name="Rasmussen M.D."/>
            <person name="Reed L.K."/>
            <person name="Reenan R."/>
            <person name="Reily A."/>
            <person name="Remington K.A."/>
            <person name="Rieger T.T."/>
            <person name="Ritchie M.G."/>
            <person name="Robin C."/>
            <person name="Rogers Y.H."/>
            <person name="Rohde C."/>
            <person name="Rozas J."/>
            <person name="Rubenfield M.J."/>
            <person name="Ruiz A."/>
            <person name="Russo S."/>
            <person name="Salzberg S.L."/>
            <person name="Sanchez-Gracia A."/>
            <person name="Saranga D.J."/>
            <person name="Sato H."/>
            <person name="Schaeffer S.W."/>
            <person name="Schatz M.C."/>
            <person name="Schlenke T."/>
            <person name="Schwartz R."/>
            <person name="Segarra C."/>
            <person name="Singh R.S."/>
            <person name="Sirot L."/>
            <person name="Sirota M."/>
            <person name="Sisneros N.B."/>
            <person name="Smith C.D."/>
            <person name="Smith T.F."/>
            <person name="Spieth J."/>
            <person name="Stage D.E."/>
            <person name="Stark A."/>
            <person name="Stephan W."/>
            <person name="Strausberg R.L."/>
            <person name="Strempel S."/>
            <person name="Sturgill D."/>
            <person name="Sutton G."/>
            <person name="Sutton G.G."/>
            <person name="Tao W."/>
            <person name="Teichmann S."/>
            <person name="Tobari Y.N."/>
            <person name="Tomimura Y."/>
            <person name="Tsolas J.M."/>
            <person name="Valente V.L."/>
            <person name="Venter E."/>
            <person name="Venter J.C."/>
            <person name="Vicario S."/>
            <person name="Vieira F.G."/>
            <person name="Vilella A.J."/>
            <person name="Villasante A."/>
            <person name="Walenz B."/>
            <person name="Wang J."/>
            <person name="Wasserman M."/>
            <person name="Watts T."/>
            <person name="Wilson D."/>
            <person name="Wilson R.K."/>
            <person name="Wing R.A."/>
            <person name="Wolfner M.F."/>
            <person name="Wong A."/>
            <person name="Wong G.K."/>
            <person name="Wu C.I."/>
            <person name="Wu G."/>
            <person name="Yamamoto D."/>
            <person name="Yang H.P."/>
            <person name="Yang S.P."/>
            <person name="Yorke J.A."/>
            <person name="Yoshida K."/>
            <person name="Zdobnov E."/>
            <person name="Zhang P."/>
            <person name="Zhang Y."/>
            <person name="Zimin A.V."/>
            <person name="Baldwin J."/>
            <person name="Abdouelleil A."/>
            <person name="Abdulkadir J."/>
            <person name="Abebe A."/>
            <person name="Abera B."/>
            <person name="Abreu J."/>
            <person name="Acer S.C."/>
            <person name="Aftuck L."/>
            <person name="Alexander A."/>
            <person name="An P."/>
            <person name="Anderson E."/>
            <person name="Anderson S."/>
            <person name="Arachi H."/>
            <person name="Azer M."/>
            <person name="Bachantsang P."/>
            <person name="Barry A."/>
            <person name="Bayul T."/>
            <person name="Berlin A."/>
            <person name="Bessette D."/>
            <person name="Bloom T."/>
            <person name="Blye J."/>
            <person name="Boguslavskiy L."/>
            <person name="Bonnet C."/>
            <person name="Boukhgalter B."/>
            <person name="Bourzgui I."/>
            <person name="Brown A."/>
            <person name="Cahill P."/>
            <person name="Channer S."/>
            <person name="Cheshatsang Y."/>
            <person name="Chuda L."/>
            <person name="Citroen M."/>
            <person name="Collymore A."/>
            <person name="Cooke P."/>
            <person name="Costello M."/>
            <person name="D'Aco K."/>
            <person name="Daza R."/>
            <person name="De Haan G."/>
            <person name="DeGray S."/>
            <person name="DeMaso C."/>
            <person name="Dhargay N."/>
            <person name="Dooley K."/>
            <person name="Dooley E."/>
            <person name="Doricent M."/>
            <person name="Dorje P."/>
            <person name="Dorjee K."/>
            <person name="Dupes A."/>
            <person name="Elong R."/>
            <person name="Falk J."/>
            <person name="Farina A."/>
            <person name="Faro S."/>
            <person name="Ferguson D."/>
            <person name="Fisher S."/>
            <person name="Foley C.D."/>
            <person name="Franke A."/>
            <person name="Friedrich D."/>
            <person name="Gadbois L."/>
            <person name="Gearin G."/>
            <person name="Gearin C.R."/>
            <person name="Giannoukos G."/>
            <person name="Goode T."/>
            <person name="Graham J."/>
            <person name="Grandbois E."/>
            <person name="Grewal S."/>
            <person name="Gyaltsen K."/>
            <person name="Hafez N."/>
            <person name="Hagos B."/>
            <person name="Hall J."/>
            <person name="Henson C."/>
            <person name="Hollinger A."/>
            <person name="Honan T."/>
            <person name="Huard M.D."/>
            <person name="Hughes L."/>
            <person name="Hurhula B."/>
            <person name="Husby M.E."/>
            <person name="Kamat A."/>
            <person name="Kanga B."/>
            <person name="Kashin S."/>
            <person name="Khazanovich D."/>
            <person name="Kisner P."/>
            <person name="Lance K."/>
            <person name="Lara M."/>
            <person name="Lee W."/>
            <person name="Lennon N."/>
            <person name="Letendre F."/>
            <person name="LeVine R."/>
            <person name="Lipovsky A."/>
            <person name="Liu X."/>
            <person name="Liu J."/>
            <person name="Liu S."/>
            <person name="Lokyitsang T."/>
            <person name="Lokyitsang Y."/>
            <person name="Lubonja R."/>
            <person name="Lui A."/>
            <person name="MacDonald P."/>
            <person name="Magnisalis V."/>
            <person name="Maru K."/>
            <person name="Matthews C."/>
            <person name="McCusker W."/>
            <person name="McDonough S."/>
            <person name="Mehta T."/>
            <person name="Meldrim J."/>
            <person name="Meneus L."/>
            <person name="Mihai O."/>
            <person name="Mihalev A."/>
            <person name="Mihova T."/>
            <person name="Mittelman R."/>
            <person name="Mlenga V."/>
            <person name="Montmayeur A."/>
            <person name="Mulrain L."/>
            <person name="Navidi A."/>
            <person name="Naylor J."/>
            <person name="Negash T."/>
            <person name="Nguyen T."/>
            <person name="Nguyen N."/>
            <person name="Nicol R."/>
            <person name="Norbu C."/>
            <person name="Norbu N."/>
            <person name="Novod N."/>
            <person name="O'Neill B."/>
            <person name="Osman S."/>
            <person name="Markiewicz E."/>
            <person name="Oyono O.L."/>
            <person name="Patti C."/>
            <person name="Phunkhang P."/>
            <person name="Pierre F."/>
            <person name="Priest M."/>
            <person name="Raghuraman S."/>
            <person name="Rege F."/>
            <person name="Reyes R."/>
            <person name="Rise C."/>
            <person name="Rogov P."/>
            <person name="Ross K."/>
            <person name="Ryan E."/>
            <person name="Settipalli S."/>
            <person name="Shea T."/>
            <person name="Sherpa N."/>
            <person name="Shi L."/>
            <person name="Shih D."/>
            <person name="Sparrow T."/>
            <person name="Spaulding J."/>
            <person name="Stalker J."/>
            <person name="Stange-Thomann N."/>
            <person name="Stavropoulos S."/>
            <person name="Stone C."/>
            <person name="Strader C."/>
            <person name="Tesfaye S."/>
            <person name="Thomson T."/>
            <person name="Thoulutsang Y."/>
            <person name="Thoulutsang D."/>
            <person name="Topham K."/>
            <person name="Topping I."/>
            <person name="Tsamla T."/>
            <person name="Vassiliev H."/>
            <person name="Vo A."/>
            <person name="Wangchuk T."/>
            <person name="Wangdi T."/>
            <person name="Weiand M."/>
            <person name="Wilkinson J."/>
            <person name="Wilson A."/>
            <person name="Yadav S."/>
            <person name="Young G."/>
            <person name="Yu Q."/>
            <person name="Zembek L."/>
            <person name="Zhong D."/>
            <person name="Zimmer A."/>
            <person name="Zwirko Z."/>
            <person name="Jaffe D.B."/>
            <person name="Alvarez P."/>
            <person name="Brockman W."/>
            <person name="Butler J."/>
            <person name="Chin C."/>
            <person name="Gnerre S."/>
            <person name="Grabherr M."/>
            <person name="Kleber M."/>
            <person name="Mauceli E."/>
            <person name="MacCallum I."/>
        </authorList>
    </citation>
    <scope>NUCLEOTIDE SEQUENCE [LARGE SCALE GENOMIC DNA]</scope>
    <source>
        <strain evidence="3">Tucson 14024-0371.13</strain>
    </source>
</reference>
<dbReference type="EMBL" id="CH902620">
    <property type="protein sequence ID" value="KPU73756.1"/>
    <property type="molecule type" value="Genomic_DNA"/>
</dbReference>
<evidence type="ECO:0000313" key="3">
    <source>
        <dbReference type="Proteomes" id="UP000007801"/>
    </source>
</evidence>